<sequence length="146" mass="16893">MDEKDDFALQDFLPYLLNRAAEESSLGFQKHYKNRYGMLRTEWRVLFHLGNYGQMTAKEIGSRAKIHKTKISRAVAKLAEKRFVTRTRDESDRRAEHLALTPAGEAAYKDLREHALEFDTQICARFTSGEVAILRYMLRNLAGIEP</sequence>
<feature type="domain" description="HTH marR-type" evidence="4">
    <location>
        <begin position="10"/>
        <end position="143"/>
    </location>
</feature>
<dbReference type="InterPro" id="IPR036388">
    <property type="entry name" value="WH-like_DNA-bd_sf"/>
</dbReference>
<keyword evidence="6" id="KW-1185">Reference proteome</keyword>
<dbReference type="Gene3D" id="1.10.10.10">
    <property type="entry name" value="Winged helix-like DNA-binding domain superfamily/Winged helix DNA-binding domain"/>
    <property type="match status" value="1"/>
</dbReference>
<name>A0ABS7NH81_9RHOB</name>
<dbReference type="InterPro" id="IPR036390">
    <property type="entry name" value="WH_DNA-bd_sf"/>
</dbReference>
<dbReference type="PANTHER" id="PTHR35790:SF4">
    <property type="entry name" value="HTH-TYPE TRANSCRIPTIONAL REGULATOR PCHR"/>
    <property type="match status" value="1"/>
</dbReference>
<dbReference type="PANTHER" id="PTHR35790">
    <property type="entry name" value="HTH-TYPE TRANSCRIPTIONAL REGULATOR PCHR"/>
    <property type="match status" value="1"/>
</dbReference>
<dbReference type="Proteomes" id="UP000766629">
    <property type="component" value="Unassembled WGS sequence"/>
</dbReference>
<keyword evidence="1" id="KW-0805">Transcription regulation</keyword>
<protein>
    <submittedName>
        <fullName evidence="5">MarR family transcriptional regulator</fullName>
    </submittedName>
</protein>
<dbReference type="EMBL" id="JAHVJA010000006">
    <property type="protein sequence ID" value="MBY6140566.1"/>
    <property type="molecule type" value="Genomic_DNA"/>
</dbReference>
<keyword evidence="2" id="KW-0238">DNA-binding</keyword>
<dbReference type="InterPro" id="IPR000835">
    <property type="entry name" value="HTH_MarR-typ"/>
</dbReference>
<comment type="caution">
    <text evidence="5">The sequence shown here is derived from an EMBL/GenBank/DDBJ whole genome shotgun (WGS) entry which is preliminary data.</text>
</comment>
<dbReference type="Pfam" id="PF12802">
    <property type="entry name" value="MarR_2"/>
    <property type="match status" value="1"/>
</dbReference>
<evidence type="ECO:0000259" key="4">
    <source>
        <dbReference type="PROSITE" id="PS50995"/>
    </source>
</evidence>
<dbReference type="InterPro" id="IPR052067">
    <property type="entry name" value="Metal_resp_HTH_trans_reg"/>
</dbReference>
<proteinExistence type="predicted"/>
<evidence type="ECO:0000313" key="6">
    <source>
        <dbReference type="Proteomes" id="UP000766629"/>
    </source>
</evidence>
<accession>A0ABS7NH81</accession>
<evidence type="ECO:0000256" key="3">
    <source>
        <dbReference type="ARBA" id="ARBA00023163"/>
    </source>
</evidence>
<dbReference type="PRINTS" id="PR00598">
    <property type="entry name" value="HTHMARR"/>
</dbReference>
<dbReference type="SMART" id="SM00347">
    <property type="entry name" value="HTH_MARR"/>
    <property type="match status" value="1"/>
</dbReference>
<dbReference type="PROSITE" id="PS50995">
    <property type="entry name" value="HTH_MARR_2"/>
    <property type="match status" value="1"/>
</dbReference>
<organism evidence="5 6">
    <name type="scientific">Leisingera daeponensis</name>
    <dbReference type="NCBI Taxonomy" id="405746"/>
    <lineage>
        <taxon>Bacteria</taxon>
        <taxon>Pseudomonadati</taxon>
        <taxon>Pseudomonadota</taxon>
        <taxon>Alphaproteobacteria</taxon>
        <taxon>Rhodobacterales</taxon>
        <taxon>Roseobacteraceae</taxon>
        <taxon>Leisingera</taxon>
    </lineage>
</organism>
<reference evidence="5 6" key="1">
    <citation type="submission" date="2021-06" db="EMBL/GenBank/DDBJ databases">
        <title>50 bacteria genomes isolated from Dapeng, Shenzhen, China.</title>
        <authorList>
            <person name="Zheng W."/>
            <person name="Yu S."/>
            <person name="Huang Y."/>
        </authorList>
    </citation>
    <scope>NUCLEOTIDE SEQUENCE [LARGE SCALE GENOMIC DNA]</scope>
    <source>
        <strain evidence="5 6">DP1N14-2</strain>
    </source>
</reference>
<gene>
    <name evidence="5" type="ORF">KUV26_14065</name>
</gene>
<dbReference type="SUPFAM" id="SSF46785">
    <property type="entry name" value="Winged helix' DNA-binding domain"/>
    <property type="match status" value="1"/>
</dbReference>
<evidence type="ECO:0000256" key="2">
    <source>
        <dbReference type="ARBA" id="ARBA00023125"/>
    </source>
</evidence>
<keyword evidence="3" id="KW-0804">Transcription</keyword>
<evidence type="ECO:0000256" key="1">
    <source>
        <dbReference type="ARBA" id="ARBA00023015"/>
    </source>
</evidence>
<evidence type="ECO:0000313" key="5">
    <source>
        <dbReference type="EMBL" id="MBY6140566.1"/>
    </source>
</evidence>
<dbReference type="RefSeq" id="WP_222508810.1">
    <property type="nucleotide sequence ID" value="NZ_JAHVJA010000006.1"/>
</dbReference>